<keyword evidence="17" id="KW-0808">Transferase</keyword>
<keyword evidence="12 14" id="KW-0472">Membrane</keyword>
<dbReference type="NCBIfam" id="TIGR03423">
    <property type="entry name" value="pbp2_mrdA"/>
    <property type="match status" value="1"/>
</dbReference>
<dbReference type="SUPFAM" id="SSF56601">
    <property type="entry name" value="beta-lactamase/transpeptidase-like"/>
    <property type="match status" value="1"/>
</dbReference>
<evidence type="ECO:0000256" key="5">
    <source>
        <dbReference type="ARBA" id="ARBA00022645"/>
    </source>
</evidence>
<keyword evidence="3" id="KW-1003">Cell membrane</keyword>
<comment type="caution">
    <text evidence="17">The sequence shown here is derived from an EMBL/GenBank/DDBJ whole genome shotgun (WGS) entry which is preliminary data.</text>
</comment>
<name>D6SSD6_9BACT</name>
<evidence type="ECO:0000256" key="10">
    <source>
        <dbReference type="ARBA" id="ARBA00022984"/>
    </source>
</evidence>
<dbReference type="PANTHER" id="PTHR30627:SF2">
    <property type="entry name" value="PEPTIDOGLYCAN D,D-TRANSPEPTIDASE MRDA"/>
    <property type="match status" value="1"/>
</dbReference>
<dbReference type="Gene3D" id="3.90.1310.10">
    <property type="entry name" value="Penicillin-binding protein 2a (Domain 2)"/>
    <property type="match status" value="1"/>
</dbReference>
<feature type="domain" description="Penicillin-binding protein transpeptidase" evidence="15">
    <location>
        <begin position="261"/>
        <end position="584"/>
    </location>
</feature>
<gene>
    <name evidence="17" type="ORF">Dthio_PD0937</name>
</gene>
<dbReference type="InterPro" id="IPR017790">
    <property type="entry name" value="Penicillin-binding_protein_2"/>
</dbReference>
<keyword evidence="9" id="KW-0133">Cell shape</keyword>
<dbReference type="InterPro" id="IPR001460">
    <property type="entry name" value="PCN-bd_Tpept"/>
</dbReference>
<keyword evidence="8" id="KW-0378">Hydrolase</keyword>
<keyword evidence="13" id="KW-0961">Cell wall biogenesis/degradation</keyword>
<evidence type="ECO:0000256" key="13">
    <source>
        <dbReference type="ARBA" id="ARBA00023316"/>
    </source>
</evidence>
<reference evidence="17" key="1">
    <citation type="submission" date="2010-05" db="EMBL/GenBank/DDBJ databases">
        <title>The draft genome of Desulfonatronospira thiodismutans ASO3-1.</title>
        <authorList>
            <consortium name="US DOE Joint Genome Institute (JGI-PGF)"/>
            <person name="Lucas S."/>
            <person name="Copeland A."/>
            <person name="Lapidus A."/>
            <person name="Cheng J.-F."/>
            <person name="Bruce D."/>
            <person name="Goodwin L."/>
            <person name="Pitluck S."/>
            <person name="Chertkov O."/>
            <person name="Brettin T."/>
            <person name="Detter J.C."/>
            <person name="Han C."/>
            <person name="Land M.L."/>
            <person name="Hauser L."/>
            <person name="Kyrpides N."/>
            <person name="Mikhailova N."/>
            <person name="Muyzer G."/>
            <person name="Woyke T."/>
        </authorList>
    </citation>
    <scope>NUCLEOTIDE SEQUENCE [LARGE SCALE GENOMIC DNA]</scope>
    <source>
        <strain evidence="17">ASO3-1</strain>
    </source>
</reference>
<evidence type="ECO:0000256" key="11">
    <source>
        <dbReference type="ARBA" id="ARBA00022989"/>
    </source>
</evidence>
<evidence type="ECO:0000259" key="15">
    <source>
        <dbReference type="Pfam" id="PF00905"/>
    </source>
</evidence>
<sequence length="599" mass="68142">MSLFEEKSLLREKLGYNFLLFLVVALFCVFAVRLWYLQVYKADYFFEKAQDNVQRRQLVYAPRGLFQDRDGRLLAVNEPSYSLALVREDTPDIDRTLKQISRWTNIPLEQIRAEFERGRDMVRSFEKQVLVSNLSYELLTRVETEVPYWPGVKIMVQPRRKYPQGEVLSHVLGYVAQASEEELKRDPGLRLGDNVGKHGLELTMEQTLRGTKGLKQQEVDAAGRVLREQVLQYPESGQNVQLSIDLDLQKHIYSQMQGKSGAVVVLDADTGQVRALVSTPGYDNNKFVFGISHADWRDLIEDPHRPLRNRTIQNAYPPGSVFKPVMAALGLEEGFDPEEEIFCRARYRLGNRVFRCWHHHGDVDMSKALVQSCDTYFYKLARKLGVDKMSPFAKKSGLGKPTGINLPHERAGIIPDRDWKLRNVGEAWRGGDNLNMVIGQGFVQTTPLQMAVFTAALTNGGTLYRPSLLLEEKKLDPQPLPWQEETLDFIYQAMVDTVEKERGTARRLRTRDVEVGGKTGTAQVVRLMPEHEDDELEAVDYWFRHHGWMISTARKGDENYAVATLVEHGGSGSGAAGPVVKSIYDYLFSSEKAAQEDLP</sequence>
<dbReference type="Gene3D" id="3.40.710.10">
    <property type="entry name" value="DD-peptidase/beta-lactamase superfamily"/>
    <property type="match status" value="1"/>
</dbReference>
<dbReference type="GO" id="GO:0071972">
    <property type="term" value="F:peptidoglycan L,D-transpeptidase activity"/>
    <property type="evidence" value="ECO:0007669"/>
    <property type="project" value="TreeGrafter"/>
</dbReference>
<dbReference type="PANTHER" id="PTHR30627">
    <property type="entry name" value="PEPTIDOGLYCAN D,D-TRANSPEPTIDASE"/>
    <property type="match status" value="1"/>
</dbReference>
<dbReference type="Gene3D" id="3.30.1390.30">
    <property type="entry name" value="Penicillin-binding protein 2a, domain 3"/>
    <property type="match status" value="1"/>
</dbReference>
<keyword evidence="17" id="KW-0328">Glycosyltransferase</keyword>
<keyword evidence="18" id="KW-1185">Reference proteome</keyword>
<keyword evidence="7 14" id="KW-0812">Transmembrane</keyword>
<evidence type="ECO:0000313" key="18">
    <source>
        <dbReference type="Proteomes" id="UP000005496"/>
    </source>
</evidence>
<organism evidence="17 18">
    <name type="scientific">Desulfonatronospira thiodismutans ASO3-1</name>
    <dbReference type="NCBI Taxonomy" id="555779"/>
    <lineage>
        <taxon>Bacteria</taxon>
        <taxon>Pseudomonadati</taxon>
        <taxon>Thermodesulfobacteriota</taxon>
        <taxon>Desulfovibrionia</taxon>
        <taxon>Desulfovibrionales</taxon>
        <taxon>Desulfonatronovibrionaceae</taxon>
        <taxon>Desulfonatronospira</taxon>
    </lineage>
</organism>
<evidence type="ECO:0000256" key="12">
    <source>
        <dbReference type="ARBA" id="ARBA00023136"/>
    </source>
</evidence>
<feature type="transmembrane region" description="Helical" evidence="14">
    <location>
        <begin position="14"/>
        <end position="36"/>
    </location>
</feature>
<dbReference type="Pfam" id="PF03717">
    <property type="entry name" value="PBP_dimer"/>
    <property type="match status" value="1"/>
</dbReference>
<feature type="domain" description="Penicillin-binding protein dimerisation" evidence="16">
    <location>
        <begin position="60"/>
        <end position="229"/>
    </location>
</feature>
<accession>D6SSD6</accession>
<dbReference type="InterPro" id="IPR036138">
    <property type="entry name" value="PBP_dimer_sf"/>
</dbReference>
<evidence type="ECO:0000256" key="9">
    <source>
        <dbReference type="ARBA" id="ARBA00022960"/>
    </source>
</evidence>
<dbReference type="SUPFAM" id="SSF56519">
    <property type="entry name" value="Penicillin binding protein dimerisation domain"/>
    <property type="match status" value="1"/>
</dbReference>
<dbReference type="GO" id="GO:0009002">
    <property type="term" value="F:serine-type D-Ala-D-Ala carboxypeptidase activity"/>
    <property type="evidence" value="ECO:0007669"/>
    <property type="project" value="InterPro"/>
</dbReference>
<dbReference type="InterPro" id="IPR012338">
    <property type="entry name" value="Beta-lactam/transpept-like"/>
</dbReference>
<dbReference type="GO" id="GO:0005886">
    <property type="term" value="C:plasma membrane"/>
    <property type="evidence" value="ECO:0007669"/>
    <property type="project" value="UniProtKB-SubCell"/>
</dbReference>
<dbReference type="GO" id="GO:0071555">
    <property type="term" value="P:cell wall organization"/>
    <property type="evidence" value="ECO:0007669"/>
    <property type="project" value="UniProtKB-KW"/>
</dbReference>
<dbReference type="GO" id="GO:0008360">
    <property type="term" value="P:regulation of cell shape"/>
    <property type="evidence" value="ECO:0007669"/>
    <property type="project" value="UniProtKB-KW"/>
</dbReference>
<dbReference type="RefSeq" id="WP_008870952.1">
    <property type="nucleotide sequence ID" value="NZ_ACJN02000003.1"/>
</dbReference>
<dbReference type="Proteomes" id="UP000005496">
    <property type="component" value="Unassembled WGS sequence"/>
</dbReference>
<dbReference type="InterPro" id="IPR005311">
    <property type="entry name" value="PBP_dimer"/>
</dbReference>
<dbReference type="InterPro" id="IPR050515">
    <property type="entry name" value="Beta-lactam/transpept"/>
</dbReference>
<evidence type="ECO:0000256" key="6">
    <source>
        <dbReference type="ARBA" id="ARBA00022670"/>
    </source>
</evidence>
<evidence type="ECO:0000256" key="4">
    <source>
        <dbReference type="ARBA" id="ARBA00022519"/>
    </source>
</evidence>
<keyword evidence="11 14" id="KW-1133">Transmembrane helix</keyword>
<evidence type="ECO:0000256" key="2">
    <source>
        <dbReference type="ARBA" id="ARBA00004236"/>
    </source>
</evidence>
<dbReference type="GO" id="GO:0016757">
    <property type="term" value="F:glycosyltransferase activity"/>
    <property type="evidence" value="ECO:0007669"/>
    <property type="project" value="UniProtKB-KW"/>
</dbReference>
<keyword evidence="5" id="KW-0121">Carboxypeptidase</keyword>
<dbReference type="GO" id="GO:0006508">
    <property type="term" value="P:proteolysis"/>
    <property type="evidence" value="ECO:0007669"/>
    <property type="project" value="UniProtKB-KW"/>
</dbReference>
<dbReference type="GO" id="GO:0009252">
    <property type="term" value="P:peptidoglycan biosynthetic process"/>
    <property type="evidence" value="ECO:0007669"/>
    <property type="project" value="UniProtKB-KW"/>
</dbReference>
<evidence type="ECO:0000256" key="7">
    <source>
        <dbReference type="ARBA" id="ARBA00022692"/>
    </source>
</evidence>
<dbReference type="EC" id="2.4.1.129" evidence="17"/>
<dbReference type="EMBL" id="ACJN02000003">
    <property type="protein sequence ID" value="EFI33602.1"/>
    <property type="molecule type" value="Genomic_DNA"/>
</dbReference>
<dbReference type="AlphaFoldDB" id="D6SSD6"/>
<dbReference type="eggNOG" id="COG0768">
    <property type="taxonomic scope" value="Bacteria"/>
</dbReference>
<dbReference type="GO" id="GO:0008658">
    <property type="term" value="F:penicillin binding"/>
    <property type="evidence" value="ECO:0007669"/>
    <property type="project" value="InterPro"/>
</dbReference>
<evidence type="ECO:0000256" key="1">
    <source>
        <dbReference type="ARBA" id="ARBA00004167"/>
    </source>
</evidence>
<proteinExistence type="predicted"/>
<comment type="subcellular location">
    <subcellularLocation>
        <location evidence="2">Cell membrane</location>
    </subcellularLocation>
    <subcellularLocation>
        <location evidence="1">Membrane</location>
        <topology evidence="1">Single-pass membrane protein</topology>
    </subcellularLocation>
</comment>
<keyword evidence="6" id="KW-0645">Protease</keyword>
<evidence type="ECO:0000313" key="17">
    <source>
        <dbReference type="EMBL" id="EFI33602.1"/>
    </source>
</evidence>
<keyword evidence="4" id="KW-0997">Cell inner membrane</keyword>
<evidence type="ECO:0000256" key="8">
    <source>
        <dbReference type="ARBA" id="ARBA00022801"/>
    </source>
</evidence>
<dbReference type="Pfam" id="PF00905">
    <property type="entry name" value="Transpeptidase"/>
    <property type="match status" value="1"/>
</dbReference>
<keyword evidence="10" id="KW-0573">Peptidoglycan synthesis</keyword>
<evidence type="ECO:0000259" key="16">
    <source>
        <dbReference type="Pfam" id="PF03717"/>
    </source>
</evidence>
<dbReference type="OrthoDB" id="9766847at2"/>
<evidence type="ECO:0000256" key="14">
    <source>
        <dbReference type="SAM" id="Phobius"/>
    </source>
</evidence>
<protein>
    <submittedName>
        <fullName evidence="17">Penicillin-binding protein 2</fullName>
        <ecNumber evidence="17">2.4.1.129</ecNumber>
    </submittedName>
</protein>
<evidence type="ECO:0000256" key="3">
    <source>
        <dbReference type="ARBA" id="ARBA00022475"/>
    </source>
</evidence>